<keyword evidence="3" id="KW-0333">Golgi apparatus</keyword>
<evidence type="ECO:0000256" key="3">
    <source>
        <dbReference type="RuleBase" id="RU368010"/>
    </source>
</evidence>
<dbReference type="OrthoDB" id="203678at2759"/>
<dbReference type="AlphaFoldDB" id="A0A9P6Y7W0"/>
<evidence type="ECO:0000313" key="7">
    <source>
        <dbReference type="Proteomes" id="UP000717996"/>
    </source>
</evidence>
<dbReference type="GO" id="GO:0015031">
    <property type="term" value="P:protein transport"/>
    <property type="evidence" value="ECO:0007669"/>
    <property type="project" value="UniProtKB-UniRule"/>
</dbReference>
<proteinExistence type="inferred from homology"/>
<dbReference type="GO" id="GO:0005829">
    <property type="term" value="C:cytosol"/>
    <property type="evidence" value="ECO:0007669"/>
    <property type="project" value="GOC"/>
</dbReference>
<dbReference type="GO" id="GO:0042147">
    <property type="term" value="P:retrograde transport, endosome to Golgi"/>
    <property type="evidence" value="ECO:0007669"/>
    <property type="project" value="UniProtKB-UniRule"/>
</dbReference>
<dbReference type="GO" id="GO:0000938">
    <property type="term" value="C:GARP complex"/>
    <property type="evidence" value="ECO:0007669"/>
    <property type="project" value="UniProtKB-UniRule"/>
</dbReference>
<dbReference type="GO" id="GO:0006869">
    <property type="term" value="P:lipid transport"/>
    <property type="evidence" value="ECO:0007669"/>
    <property type="project" value="UniProtKB-UniRule"/>
</dbReference>
<keyword evidence="3" id="KW-0653">Protein transport</keyword>
<evidence type="ECO:0000259" key="5">
    <source>
        <dbReference type="Pfam" id="PF15469"/>
    </source>
</evidence>
<reference evidence="6" key="1">
    <citation type="journal article" date="2020" name="Microb. Genom.">
        <title>Genetic diversity of clinical and environmental Mucorales isolates obtained from an investigation of mucormycosis cases among solid organ transplant recipients.</title>
        <authorList>
            <person name="Nguyen M.H."/>
            <person name="Kaul D."/>
            <person name="Muto C."/>
            <person name="Cheng S.J."/>
            <person name="Richter R.A."/>
            <person name="Bruno V.M."/>
            <person name="Liu G."/>
            <person name="Beyhan S."/>
            <person name="Sundermann A.J."/>
            <person name="Mounaud S."/>
            <person name="Pasculle A.W."/>
            <person name="Nierman W.C."/>
            <person name="Driscoll E."/>
            <person name="Cumbie R."/>
            <person name="Clancy C.J."/>
            <person name="Dupont C.L."/>
        </authorList>
    </citation>
    <scope>NUCLEOTIDE SEQUENCE</scope>
    <source>
        <strain evidence="6">GL16</strain>
    </source>
</reference>
<feature type="coiled-coil region" evidence="4">
    <location>
        <begin position="120"/>
        <end position="154"/>
    </location>
</feature>
<keyword evidence="2 3" id="KW-0813">Transport</keyword>
<evidence type="ECO:0000256" key="4">
    <source>
        <dbReference type="SAM" id="Coils"/>
    </source>
</evidence>
<sequence>MENAASVNRKTNPHERNSILKKYYGINGKSTIATIQPEERPFDLDGNTFNSSKYFAFLLKEKTLRELVEIDNSLVGGFILYNLLNSETNILYVEIREIDGDMKTLVYENYNKFISATDTIRKMRSNVENMESEMSRLNENIANISSQSKRINETLGPNRTKIQQLSTTHNSLKRLQFIFDLPNRLQYYSNKQKYAQAIRHYTKTKRLLDHTAAFKGIEKECKAIMEKIKEDIWTEMQQEKSLVENVKLLILLGEDKRKLQREYIQIQTAIIKRKQNEQQQSVGDLMLYYITPLDDMVNNFKELLLTEEEEKEKEEAKEYLLGFINPLIDEFFVLVSKLTELPVSISSHAIALASVTKINERMTLFDSKWKDNLVYTLFRTALFGFKERIRKFICYLNETKHTDTDRIAQFIQDIQTWLTEHIIKVCLLPLKGYFDEDSVDYVRNGLRTVWNDIIAELENIQSHYATTITHSSSVQLFMFVISRLCYDLAENCIIQVYSTFSHEFYTKNEFRYRAPNPDAPLNPAIVVDMKTMIEKYMQVGQYLLNQQMMQDGYLLSSKIQEAYLFKSTSDIVNKASSIWTTLAFERLKQIEKSVTSIFPQKQQSMIYEHESGIQSAHSLVSSDSVPGLGRFGMETMMNYNIDKLFAERIEIYRQVEPTPVAVYHGLLRIALKAFLEVTRQIQMDTATFQQIQVDVEYIGRIVWPTAGEEKWTTTLLQEILSSAYSRCELPKKLSSDELEAILIDT</sequence>
<comment type="caution">
    <text evidence="6">The sequence shown here is derived from an EMBL/GenBank/DDBJ whole genome shotgun (WGS) entry which is preliminary data.</text>
</comment>
<dbReference type="GO" id="GO:0048193">
    <property type="term" value="P:Golgi vesicle transport"/>
    <property type="evidence" value="ECO:0007669"/>
    <property type="project" value="TreeGrafter"/>
</dbReference>
<dbReference type="GO" id="GO:0007030">
    <property type="term" value="P:Golgi organization"/>
    <property type="evidence" value="ECO:0007669"/>
    <property type="project" value="UniProtKB-UniRule"/>
</dbReference>
<evidence type="ECO:0000256" key="1">
    <source>
        <dbReference type="ARBA" id="ARBA00006080"/>
    </source>
</evidence>
<dbReference type="InterPro" id="IPR014812">
    <property type="entry name" value="Vps51"/>
</dbReference>
<dbReference type="PANTHER" id="PTHR15954:SF4">
    <property type="entry name" value="VACUOLAR PROTEIN SORTING-ASSOCIATED PROTEIN 51 HOMOLOG"/>
    <property type="match status" value="1"/>
</dbReference>
<comment type="subunit">
    <text evidence="3">Component of the Golgi-associated retrograde protein (GARP) complex.</text>
</comment>
<protein>
    <recommendedName>
        <fullName evidence="3">Vacuolar protein sorting-associated protein 51 homolog</fullName>
    </recommendedName>
</protein>
<comment type="function">
    <text evidence="3">Acts as component of the GARP complex that is involved in retrograde transport from early and late endosomes to the trans-Golgi network (TGN).</text>
</comment>
<dbReference type="InterPro" id="IPR039481">
    <property type="entry name" value="EXOC2/Sec5_N_dom"/>
</dbReference>
<comment type="similarity">
    <text evidence="1 3">Belongs to the VPS51 family.</text>
</comment>
<dbReference type="PANTHER" id="PTHR15954">
    <property type="entry name" value="VACUOLAR PROTEIN SORTING-ASSOCIATED PROTEIN 51 HOMOLOG"/>
    <property type="match status" value="1"/>
</dbReference>
<organism evidence="6 7">
    <name type="scientific">Rhizopus oryzae</name>
    <name type="common">Mucormycosis agent</name>
    <name type="synonym">Rhizopus arrhizus var. delemar</name>
    <dbReference type="NCBI Taxonomy" id="64495"/>
    <lineage>
        <taxon>Eukaryota</taxon>
        <taxon>Fungi</taxon>
        <taxon>Fungi incertae sedis</taxon>
        <taxon>Mucoromycota</taxon>
        <taxon>Mucoromycotina</taxon>
        <taxon>Mucoromycetes</taxon>
        <taxon>Mucorales</taxon>
        <taxon>Mucorineae</taxon>
        <taxon>Rhizopodaceae</taxon>
        <taxon>Rhizopus</taxon>
    </lineage>
</organism>
<feature type="domain" description="Exocyst complex component EXOC2/Sec5 N-terminal" evidence="5">
    <location>
        <begin position="82"/>
        <end position="240"/>
    </location>
</feature>
<dbReference type="GO" id="GO:0016020">
    <property type="term" value="C:membrane"/>
    <property type="evidence" value="ECO:0007669"/>
    <property type="project" value="TreeGrafter"/>
</dbReference>
<dbReference type="EMBL" id="JAANIT010001203">
    <property type="protein sequence ID" value="KAG1541626.1"/>
    <property type="molecule type" value="Genomic_DNA"/>
</dbReference>
<dbReference type="Pfam" id="PF15469">
    <property type="entry name" value="Sec5"/>
    <property type="match status" value="1"/>
</dbReference>
<keyword evidence="4" id="KW-0175">Coiled coil</keyword>
<dbReference type="GO" id="GO:1990745">
    <property type="term" value="C:EARP complex"/>
    <property type="evidence" value="ECO:0007669"/>
    <property type="project" value="TreeGrafter"/>
</dbReference>
<keyword evidence="3" id="KW-0445">Lipid transport</keyword>
<comment type="subcellular location">
    <subcellularLocation>
        <location evidence="3">Golgi apparatus</location>
        <location evidence="3">trans-Golgi network</location>
    </subcellularLocation>
</comment>
<name>A0A9P6Y7W0_RHIOR</name>
<dbReference type="Proteomes" id="UP000717996">
    <property type="component" value="Unassembled WGS sequence"/>
</dbReference>
<evidence type="ECO:0000313" key="6">
    <source>
        <dbReference type="EMBL" id="KAG1541626.1"/>
    </source>
</evidence>
<accession>A0A9P6Y7W0</accession>
<gene>
    <name evidence="6" type="ORF">G6F51_007774</name>
</gene>
<dbReference type="GO" id="GO:0032456">
    <property type="term" value="P:endocytic recycling"/>
    <property type="evidence" value="ECO:0007669"/>
    <property type="project" value="TreeGrafter"/>
</dbReference>
<evidence type="ECO:0000256" key="2">
    <source>
        <dbReference type="ARBA" id="ARBA00022448"/>
    </source>
</evidence>